<dbReference type="Gramene" id="OB10G16080.1">
    <property type="protein sequence ID" value="OB10G16080.1"/>
    <property type="gene ID" value="OB10G16080"/>
</dbReference>
<name>J3N260_ORYBR</name>
<feature type="domain" description="DUF3615" evidence="2">
    <location>
        <begin position="137"/>
        <end position="228"/>
    </location>
</feature>
<feature type="compositionally biased region" description="Basic and acidic residues" evidence="1">
    <location>
        <begin position="75"/>
        <end position="90"/>
    </location>
</feature>
<dbReference type="OMA" id="SWCSIET"/>
<dbReference type="PANTHER" id="PTHR33326">
    <property type="entry name" value="OS05G0543800 PROTEIN"/>
    <property type="match status" value="1"/>
</dbReference>
<proteinExistence type="predicted"/>
<evidence type="ECO:0000259" key="2">
    <source>
        <dbReference type="Pfam" id="PF12274"/>
    </source>
</evidence>
<protein>
    <recommendedName>
        <fullName evidence="2">DUF3615 domain-containing protein</fullName>
    </recommendedName>
</protein>
<reference evidence="3" key="2">
    <citation type="submission" date="2013-04" db="UniProtKB">
        <authorList>
            <consortium name="EnsemblPlants"/>
        </authorList>
    </citation>
    <scope>IDENTIFICATION</scope>
</reference>
<dbReference type="Pfam" id="PF12274">
    <property type="entry name" value="DUF3615"/>
    <property type="match status" value="1"/>
</dbReference>
<evidence type="ECO:0000256" key="1">
    <source>
        <dbReference type="SAM" id="MobiDB-lite"/>
    </source>
</evidence>
<dbReference type="InterPro" id="IPR022059">
    <property type="entry name" value="DUF3615"/>
</dbReference>
<sequence>MEDGMIHARASRAGPIRECQGKSKFFIEHQATWEKEGRNKGYDTNVHGWRFGHETTIPEGEFPTSRGSSKPLWSEQDKEEARRRHREGEAVQLRQRMERVRMRWRERFGAGKAPPPPRRKQLHHNAEEDSRHAKNVQMAVDAINRKHPGRNYELWEISANGTVAEIGASYCHYNFTAYSPSSGFGFFFAETSEDAKCEDQVHSWCSIETGEIGYCASCMSDWFCLVHPSRDKFIFGNESFHCSCTEGIFD</sequence>
<dbReference type="Proteomes" id="UP000006038">
    <property type="component" value="Chromosome 10"/>
</dbReference>
<accession>J3N260</accession>
<reference evidence="3" key="1">
    <citation type="journal article" date="2013" name="Nat. Commun.">
        <title>Whole-genome sequencing of Oryza brachyantha reveals mechanisms underlying Oryza genome evolution.</title>
        <authorList>
            <person name="Chen J."/>
            <person name="Huang Q."/>
            <person name="Gao D."/>
            <person name="Wang J."/>
            <person name="Lang Y."/>
            <person name="Liu T."/>
            <person name="Li B."/>
            <person name="Bai Z."/>
            <person name="Luis Goicoechea J."/>
            <person name="Liang C."/>
            <person name="Chen C."/>
            <person name="Zhang W."/>
            <person name="Sun S."/>
            <person name="Liao Y."/>
            <person name="Zhang X."/>
            <person name="Yang L."/>
            <person name="Song C."/>
            <person name="Wang M."/>
            <person name="Shi J."/>
            <person name="Liu G."/>
            <person name="Liu J."/>
            <person name="Zhou H."/>
            <person name="Zhou W."/>
            <person name="Yu Q."/>
            <person name="An N."/>
            <person name="Chen Y."/>
            <person name="Cai Q."/>
            <person name="Wang B."/>
            <person name="Liu B."/>
            <person name="Min J."/>
            <person name="Huang Y."/>
            <person name="Wu H."/>
            <person name="Li Z."/>
            <person name="Zhang Y."/>
            <person name="Yin Y."/>
            <person name="Song W."/>
            <person name="Jiang J."/>
            <person name="Jackson S.A."/>
            <person name="Wing R.A."/>
            <person name="Wang J."/>
            <person name="Chen M."/>
        </authorList>
    </citation>
    <scope>NUCLEOTIDE SEQUENCE [LARGE SCALE GENOMIC DNA]</scope>
    <source>
        <strain evidence="3">cv. IRGC 101232</strain>
    </source>
</reference>
<dbReference type="HOGENOM" id="CLU_1059154_0_0_1"/>
<feature type="region of interest" description="Disordered" evidence="1">
    <location>
        <begin position="54"/>
        <end position="90"/>
    </location>
</feature>
<dbReference type="EnsemblPlants" id="OB10G16080.1">
    <property type="protein sequence ID" value="OB10G16080.1"/>
    <property type="gene ID" value="OB10G16080"/>
</dbReference>
<keyword evidence="4" id="KW-1185">Reference proteome</keyword>
<dbReference type="PANTHER" id="PTHR33326:SF22">
    <property type="entry name" value="OS10G0372700 PROTEIN"/>
    <property type="match status" value="1"/>
</dbReference>
<feature type="region of interest" description="Disordered" evidence="1">
    <location>
        <begin position="107"/>
        <end position="133"/>
    </location>
</feature>
<organism evidence="3">
    <name type="scientific">Oryza brachyantha</name>
    <name type="common">malo sina</name>
    <dbReference type="NCBI Taxonomy" id="4533"/>
    <lineage>
        <taxon>Eukaryota</taxon>
        <taxon>Viridiplantae</taxon>
        <taxon>Streptophyta</taxon>
        <taxon>Embryophyta</taxon>
        <taxon>Tracheophyta</taxon>
        <taxon>Spermatophyta</taxon>
        <taxon>Magnoliopsida</taxon>
        <taxon>Liliopsida</taxon>
        <taxon>Poales</taxon>
        <taxon>Poaceae</taxon>
        <taxon>BOP clade</taxon>
        <taxon>Oryzoideae</taxon>
        <taxon>Oryzeae</taxon>
        <taxon>Oryzinae</taxon>
        <taxon>Oryza</taxon>
    </lineage>
</organism>
<evidence type="ECO:0000313" key="4">
    <source>
        <dbReference type="Proteomes" id="UP000006038"/>
    </source>
</evidence>
<evidence type="ECO:0000313" key="3">
    <source>
        <dbReference type="EnsemblPlants" id="OB10G16080.1"/>
    </source>
</evidence>
<dbReference type="AlphaFoldDB" id="J3N260"/>